<dbReference type="InterPro" id="IPR036390">
    <property type="entry name" value="WH_DNA-bd_sf"/>
</dbReference>
<dbReference type="InterPro" id="IPR000524">
    <property type="entry name" value="Tscrpt_reg_HTH_GntR"/>
</dbReference>
<dbReference type="GO" id="GO:0003677">
    <property type="term" value="F:DNA binding"/>
    <property type="evidence" value="ECO:0007669"/>
    <property type="project" value="UniProtKB-KW"/>
</dbReference>
<evidence type="ECO:0000259" key="4">
    <source>
        <dbReference type="PROSITE" id="PS50949"/>
    </source>
</evidence>
<dbReference type="Gene3D" id="1.20.120.530">
    <property type="entry name" value="GntR ligand-binding domain-like"/>
    <property type="match status" value="1"/>
</dbReference>
<dbReference type="PANTHER" id="PTHR43537:SF24">
    <property type="entry name" value="GLUCONATE OPERON TRANSCRIPTIONAL REPRESSOR"/>
    <property type="match status" value="1"/>
</dbReference>
<dbReference type="SUPFAM" id="SSF46785">
    <property type="entry name" value="Winged helix' DNA-binding domain"/>
    <property type="match status" value="1"/>
</dbReference>
<sequence length="224" mass="26169">MKLYIKSYKIISMDTKKDNKQQIAYDFIRRGIIDGTFSPGQRLVIDQLAKELSTSPIPVREAIHRLEAEGLVNIRPYSGAVVLSMNEDEYKEILSTLAVLDGYAASLSFPLMEESHITALREINERMKQSLEQFDFFSFVSLNREFHSLSSKCCENQYLVSQVELLWEKLDTIRRISLKYFSFRAHDVIEEHEKIIKLIEGRSPKEEVEDYIRKHHMKALPKEH</sequence>
<dbReference type="InterPro" id="IPR036388">
    <property type="entry name" value="WH-like_DNA-bd_sf"/>
</dbReference>
<dbReference type="Pfam" id="PF07729">
    <property type="entry name" value="FCD"/>
    <property type="match status" value="1"/>
</dbReference>
<dbReference type="Proteomes" id="UP000271031">
    <property type="component" value="Unassembled WGS sequence"/>
</dbReference>
<evidence type="ECO:0000313" key="6">
    <source>
        <dbReference type="Proteomes" id="UP000271031"/>
    </source>
</evidence>
<dbReference type="Gene3D" id="1.10.10.10">
    <property type="entry name" value="Winged helix-like DNA-binding domain superfamily/Winged helix DNA-binding domain"/>
    <property type="match status" value="1"/>
</dbReference>
<gene>
    <name evidence="5" type="ORF">EDM56_26080</name>
</gene>
<dbReference type="SMART" id="SM00895">
    <property type="entry name" value="FCD"/>
    <property type="match status" value="1"/>
</dbReference>
<name>A0A3M8CZH1_9BACL</name>
<keyword evidence="2" id="KW-0238">DNA-binding</keyword>
<dbReference type="SUPFAM" id="SSF48008">
    <property type="entry name" value="GntR ligand-binding domain-like"/>
    <property type="match status" value="1"/>
</dbReference>
<organism evidence="5 6">
    <name type="scientific">Brevibacillus fluminis</name>
    <dbReference type="NCBI Taxonomy" id="511487"/>
    <lineage>
        <taxon>Bacteria</taxon>
        <taxon>Bacillati</taxon>
        <taxon>Bacillota</taxon>
        <taxon>Bacilli</taxon>
        <taxon>Bacillales</taxon>
        <taxon>Paenibacillaceae</taxon>
        <taxon>Brevibacillus</taxon>
    </lineage>
</organism>
<keyword evidence="3" id="KW-0804">Transcription</keyword>
<dbReference type="Pfam" id="PF00392">
    <property type="entry name" value="GntR"/>
    <property type="match status" value="1"/>
</dbReference>
<dbReference type="GO" id="GO:0003700">
    <property type="term" value="F:DNA-binding transcription factor activity"/>
    <property type="evidence" value="ECO:0007669"/>
    <property type="project" value="InterPro"/>
</dbReference>
<evidence type="ECO:0000256" key="3">
    <source>
        <dbReference type="ARBA" id="ARBA00023163"/>
    </source>
</evidence>
<dbReference type="SMART" id="SM00345">
    <property type="entry name" value="HTH_GNTR"/>
    <property type="match status" value="1"/>
</dbReference>
<comment type="caution">
    <text evidence="5">The sequence shown here is derived from an EMBL/GenBank/DDBJ whole genome shotgun (WGS) entry which is preliminary data.</text>
</comment>
<evidence type="ECO:0000313" key="5">
    <source>
        <dbReference type="EMBL" id="RNB81194.1"/>
    </source>
</evidence>
<reference evidence="5 6" key="1">
    <citation type="submission" date="2018-10" db="EMBL/GenBank/DDBJ databases">
        <title>Phylogenomics of Brevibacillus.</title>
        <authorList>
            <person name="Dunlap C."/>
        </authorList>
    </citation>
    <scope>NUCLEOTIDE SEQUENCE [LARGE SCALE GENOMIC DNA]</scope>
    <source>
        <strain evidence="5 6">JCM 15716</strain>
    </source>
</reference>
<keyword evidence="1" id="KW-0805">Transcription regulation</keyword>
<dbReference type="CDD" id="cd07377">
    <property type="entry name" value="WHTH_GntR"/>
    <property type="match status" value="1"/>
</dbReference>
<keyword evidence="6" id="KW-1185">Reference proteome</keyword>
<dbReference type="EMBL" id="RHHQ01000023">
    <property type="protein sequence ID" value="RNB81194.1"/>
    <property type="molecule type" value="Genomic_DNA"/>
</dbReference>
<evidence type="ECO:0000256" key="1">
    <source>
        <dbReference type="ARBA" id="ARBA00023015"/>
    </source>
</evidence>
<protein>
    <submittedName>
        <fullName evidence="5">GntR family transcriptional regulator</fullName>
    </submittedName>
</protein>
<dbReference type="PANTHER" id="PTHR43537">
    <property type="entry name" value="TRANSCRIPTIONAL REGULATOR, GNTR FAMILY"/>
    <property type="match status" value="1"/>
</dbReference>
<dbReference type="InterPro" id="IPR008920">
    <property type="entry name" value="TF_FadR/GntR_C"/>
</dbReference>
<dbReference type="InterPro" id="IPR011711">
    <property type="entry name" value="GntR_C"/>
</dbReference>
<dbReference type="AlphaFoldDB" id="A0A3M8CZH1"/>
<evidence type="ECO:0000256" key="2">
    <source>
        <dbReference type="ARBA" id="ARBA00023125"/>
    </source>
</evidence>
<accession>A0A3M8CZH1</accession>
<dbReference type="PROSITE" id="PS50949">
    <property type="entry name" value="HTH_GNTR"/>
    <property type="match status" value="1"/>
</dbReference>
<feature type="domain" description="HTH gntR-type" evidence="4">
    <location>
        <begin position="18"/>
        <end position="85"/>
    </location>
</feature>
<proteinExistence type="predicted"/>